<protein>
    <submittedName>
        <fullName evidence="2">Heterokaryon incompatibility protein-domain-containing protein</fullName>
    </submittedName>
</protein>
<dbReference type="PANTHER" id="PTHR24148:SF64">
    <property type="entry name" value="HETEROKARYON INCOMPATIBILITY DOMAIN-CONTAINING PROTEIN"/>
    <property type="match status" value="1"/>
</dbReference>
<evidence type="ECO:0000313" key="2">
    <source>
        <dbReference type="EMBL" id="KAH7320889.1"/>
    </source>
</evidence>
<dbReference type="EMBL" id="JAGPNK010000005">
    <property type="protein sequence ID" value="KAH7320889.1"/>
    <property type="molecule type" value="Genomic_DNA"/>
</dbReference>
<dbReference type="Pfam" id="PF26639">
    <property type="entry name" value="Het-6_barrel"/>
    <property type="match status" value="1"/>
</dbReference>
<reference evidence="2" key="1">
    <citation type="journal article" date="2021" name="Nat. Commun.">
        <title>Genetic determinants of endophytism in the Arabidopsis root mycobiome.</title>
        <authorList>
            <person name="Mesny F."/>
            <person name="Miyauchi S."/>
            <person name="Thiergart T."/>
            <person name="Pickel B."/>
            <person name="Atanasova L."/>
            <person name="Karlsson M."/>
            <person name="Huettel B."/>
            <person name="Barry K.W."/>
            <person name="Haridas S."/>
            <person name="Chen C."/>
            <person name="Bauer D."/>
            <person name="Andreopoulos W."/>
            <person name="Pangilinan J."/>
            <person name="LaButti K."/>
            <person name="Riley R."/>
            <person name="Lipzen A."/>
            <person name="Clum A."/>
            <person name="Drula E."/>
            <person name="Henrissat B."/>
            <person name="Kohler A."/>
            <person name="Grigoriev I.V."/>
            <person name="Martin F.M."/>
            <person name="Hacquard S."/>
        </authorList>
    </citation>
    <scope>NUCLEOTIDE SEQUENCE</scope>
    <source>
        <strain evidence="2">MPI-CAGE-CH-0235</strain>
    </source>
</reference>
<dbReference type="AlphaFoldDB" id="A0A8K0SXF2"/>
<dbReference type="PANTHER" id="PTHR24148">
    <property type="entry name" value="ANKYRIN REPEAT DOMAIN-CONTAINING PROTEIN 39 HOMOLOG-RELATED"/>
    <property type="match status" value="1"/>
</dbReference>
<proteinExistence type="predicted"/>
<comment type="caution">
    <text evidence="2">The sequence shown here is derived from an EMBL/GenBank/DDBJ whole genome shotgun (WGS) entry which is preliminary data.</text>
</comment>
<organism evidence="2 3">
    <name type="scientific">Stachybotrys elegans</name>
    <dbReference type="NCBI Taxonomy" id="80388"/>
    <lineage>
        <taxon>Eukaryota</taxon>
        <taxon>Fungi</taxon>
        <taxon>Dikarya</taxon>
        <taxon>Ascomycota</taxon>
        <taxon>Pezizomycotina</taxon>
        <taxon>Sordariomycetes</taxon>
        <taxon>Hypocreomycetidae</taxon>
        <taxon>Hypocreales</taxon>
        <taxon>Stachybotryaceae</taxon>
        <taxon>Stachybotrys</taxon>
    </lineage>
</organism>
<dbReference type="InterPro" id="IPR010730">
    <property type="entry name" value="HET"/>
</dbReference>
<sequence length="667" mass="75055">MLLQRASKLSLGLISTSSVPLPSRRFLFRHLAPADPRPQRAATSAQLLAARTPPAMSLSSVSAGGRRPYEYTSLTHHGAIRILTLEAGEEGDPLVGDLSVEDIDGAAAYEAISYAWGSHERCAEMTLSGGEAVLPLTQSIHDALVRMRDRSRTRRLWADQICINQADIAERSHQVSLMNALYKNAERILVWLGKDEQGVAHRAMRMVHYLHGVFEDEMLHEAFRTAHSEKLDEQSQEPWMPLSTLTKLPWFNRIWIVQEIGTSAPATLFWGEAHIEWDELSTVAGILNQSYHLMRSMFHIYTPNIRYLHRRFVEPEGDYDENHNRGSFIYELHRARHLASKDPRDHVYAFLGHFSLRVGSRFLAGLTADYSRSVEDVYVDVAVRELKGARSLLLLSACHPGQNNNPRNLRLDDPAAQSLPTWVPDWRLLPLHIMGSPESRHRAAGASLPRLTIDEAARVLRIDGVRIDTVERASHPFHNFSFQYNANPKRALPFEAVWHRVCGHRAFSLEPRYVTGESAFSAMVHTLTNAGIGGDRSSGYRVMSAEEWTANGAAYLVRMRPEGRRVSSDLVELALQGNPFKWTHEATLVTRYRCFAVTEGGYYVMGPSTMRQGDVIAVLFGGKTPFVLRKVEESGAWILLGECYVHGMMNGEALAREDATEETFDIR</sequence>
<dbReference type="InterPro" id="IPR052895">
    <property type="entry name" value="HetReg/Transcr_Mod"/>
</dbReference>
<name>A0A8K0SXF2_9HYPO</name>
<dbReference type="Proteomes" id="UP000813444">
    <property type="component" value="Unassembled WGS sequence"/>
</dbReference>
<evidence type="ECO:0000313" key="3">
    <source>
        <dbReference type="Proteomes" id="UP000813444"/>
    </source>
</evidence>
<accession>A0A8K0SXF2</accession>
<gene>
    <name evidence="2" type="ORF">B0I35DRAFT_428055</name>
</gene>
<feature type="domain" description="Heterokaryon incompatibility" evidence="1">
    <location>
        <begin position="109"/>
        <end position="259"/>
    </location>
</feature>
<evidence type="ECO:0000259" key="1">
    <source>
        <dbReference type="Pfam" id="PF06985"/>
    </source>
</evidence>
<dbReference type="OrthoDB" id="5571888at2759"/>
<dbReference type="Pfam" id="PF06985">
    <property type="entry name" value="HET"/>
    <property type="match status" value="1"/>
</dbReference>
<keyword evidence="3" id="KW-1185">Reference proteome</keyword>